<dbReference type="EMBL" id="JADCKQ010000013">
    <property type="protein sequence ID" value="MBI1495056.1"/>
    <property type="molecule type" value="Genomic_DNA"/>
</dbReference>
<accession>A0A8J7LQF5</accession>
<dbReference type="SUPFAM" id="SSF53649">
    <property type="entry name" value="Alkaline phosphatase-like"/>
    <property type="match status" value="1"/>
</dbReference>
<evidence type="ECO:0000256" key="3">
    <source>
        <dbReference type="SAM" id="MobiDB-lite"/>
    </source>
</evidence>
<dbReference type="SUPFAM" id="SSF51120">
    <property type="entry name" value="beta-Roll"/>
    <property type="match status" value="1"/>
</dbReference>
<dbReference type="InterPro" id="IPR011049">
    <property type="entry name" value="Serralysin-like_metalloprot_C"/>
</dbReference>
<keyword evidence="2 5" id="KW-0378">Hydrolase</keyword>
<evidence type="ECO:0000313" key="6">
    <source>
        <dbReference type="Proteomes" id="UP000640583"/>
    </source>
</evidence>
<dbReference type="PANTHER" id="PTHR45953">
    <property type="entry name" value="IDURONATE 2-SULFATASE"/>
    <property type="match status" value="1"/>
</dbReference>
<sequence>MENRKNILLIGMDDAFSYWRFKHVFGVELKTPNLDRICDVSSAFTAAYCQIPVCGPSRSSAMSGLSPYETGIFDNYSSIFEVLRPEQMWQYRLKQEGYYCSTAGKIHHGYKPLPPAVHNTLYSHPARPVHFGPKRDAPHKKVGGRTGGAGTTDPADDKLYYDYRSSQDAIRFLSSWNAEDGPFYREVGFHHPHPPFRTPMRFKDMYDIKDFIRPEDWKLGYDLSDFTGTFMQENMETDEAVEYWQQSVRNYFSALSHVDHHIGRVWDALQASPHAKNTIVVVFSDHGYHMGDKNRFRKFTLWEEATRVPFIVHDPDSPAQMIDDPVSLTDMGPTILDYSGARPMQHSVGRSLRKLVEGEPYYNRAVPTFWYGSASVRYGDYRVTLYQDGSSEFYNVKTDPWLTQNVADIDPAYAEHRAALLQTCKDYGVFMATQNDPVTEAAHFASLIDGAETPDSLPADGIISVGDIKPGHDTPGYRKHFATLKEDGTLKISDAVRELLFASDSNGGVSHFRVHCNDLGNRIYFFAGHKRFLLEVTGGAGFDRIITQNDDLIAHLGAGESLVQAGASDSQIYASTGRDTVHLVAGSNLIHGGSGNTVIYGGIGNDTIHSGQGANIIDTGRGDNRVVIEGGTNTVLLGAGTNTLILQRTGLPQLIEGFTNDVLDISDWNNIDQLIVRKDGTDSVVTCGQEQVIFRDTTKKIVTAALRMAQ</sequence>
<evidence type="ECO:0000259" key="4">
    <source>
        <dbReference type="Pfam" id="PF00884"/>
    </source>
</evidence>
<dbReference type="PANTHER" id="PTHR45953:SF1">
    <property type="entry name" value="IDURONATE 2-SULFATASE"/>
    <property type="match status" value="1"/>
</dbReference>
<dbReference type="Proteomes" id="UP000640583">
    <property type="component" value="Unassembled WGS sequence"/>
</dbReference>
<evidence type="ECO:0000256" key="1">
    <source>
        <dbReference type="ARBA" id="ARBA00022723"/>
    </source>
</evidence>
<name>A0A8J7LQF5_9RHOB</name>
<dbReference type="GO" id="GO:0005509">
    <property type="term" value="F:calcium ion binding"/>
    <property type="evidence" value="ECO:0007669"/>
    <property type="project" value="InterPro"/>
</dbReference>
<dbReference type="InterPro" id="IPR017850">
    <property type="entry name" value="Alkaline_phosphatase_core_sf"/>
</dbReference>
<dbReference type="Gene3D" id="2.150.10.10">
    <property type="entry name" value="Serralysin-like metalloprotease, C-terminal"/>
    <property type="match status" value="1"/>
</dbReference>
<feature type="region of interest" description="Disordered" evidence="3">
    <location>
        <begin position="132"/>
        <end position="153"/>
    </location>
</feature>
<dbReference type="Pfam" id="PF00353">
    <property type="entry name" value="HemolysinCabind"/>
    <property type="match status" value="2"/>
</dbReference>
<dbReference type="InterPro" id="IPR000917">
    <property type="entry name" value="Sulfatase_N"/>
</dbReference>
<evidence type="ECO:0000256" key="2">
    <source>
        <dbReference type="ARBA" id="ARBA00022801"/>
    </source>
</evidence>
<dbReference type="GO" id="GO:0005737">
    <property type="term" value="C:cytoplasm"/>
    <property type="evidence" value="ECO:0007669"/>
    <property type="project" value="TreeGrafter"/>
</dbReference>
<evidence type="ECO:0000313" key="5">
    <source>
        <dbReference type="EMBL" id="MBI1495056.1"/>
    </source>
</evidence>
<feature type="domain" description="Sulfatase N-terminal" evidence="4">
    <location>
        <begin position="5"/>
        <end position="340"/>
    </location>
</feature>
<gene>
    <name evidence="5" type="ORF">H1D41_15540</name>
</gene>
<dbReference type="Pfam" id="PF00884">
    <property type="entry name" value="Sulfatase"/>
    <property type="match status" value="1"/>
</dbReference>
<dbReference type="AlphaFoldDB" id="A0A8J7LQF5"/>
<reference evidence="5" key="1">
    <citation type="submission" date="2020-10" db="EMBL/GenBank/DDBJ databases">
        <title>Paenihalocynthiibacter styelae gen. nov., sp. nov., isolated from stalked sea squirt Styela clava.</title>
        <authorList>
            <person name="Kim Y.-O."/>
            <person name="Yoon J.-H."/>
        </authorList>
    </citation>
    <scope>NUCLEOTIDE SEQUENCE</scope>
    <source>
        <strain evidence="5">MYP1-1</strain>
    </source>
</reference>
<dbReference type="GO" id="GO:0008484">
    <property type="term" value="F:sulfuric ester hydrolase activity"/>
    <property type="evidence" value="ECO:0007669"/>
    <property type="project" value="TreeGrafter"/>
</dbReference>
<keyword evidence="1" id="KW-0479">Metal-binding</keyword>
<dbReference type="Gene3D" id="3.40.720.10">
    <property type="entry name" value="Alkaline Phosphatase, subunit A"/>
    <property type="match status" value="1"/>
</dbReference>
<proteinExistence type="predicted"/>
<organism evidence="5 6">
    <name type="scientific">Halocynthiibacter styelae</name>
    <dbReference type="NCBI Taxonomy" id="2761955"/>
    <lineage>
        <taxon>Bacteria</taxon>
        <taxon>Pseudomonadati</taxon>
        <taxon>Pseudomonadota</taxon>
        <taxon>Alphaproteobacteria</taxon>
        <taxon>Rhodobacterales</taxon>
        <taxon>Paracoccaceae</taxon>
        <taxon>Halocynthiibacter</taxon>
    </lineage>
</organism>
<dbReference type="RefSeq" id="WP_228849774.1">
    <property type="nucleotide sequence ID" value="NZ_JADCKQ010000013.1"/>
</dbReference>
<protein>
    <submittedName>
        <fullName evidence="5">Sulfatase-like hydrolase/transferase</fullName>
    </submittedName>
</protein>
<keyword evidence="6" id="KW-1185">Reference proteome</keyword>
<comment type="caution">
    <text evidence="5">The sequence shown here is derived from an EMBL/GenBank/DDBJ whole genome shotgun (WGS) entry which is preliminary data.</text>
</comment>
<dbReference type="InterPro" id="IPR001343">
    <property type="entry name" value="Hemolysn_Ca-bd"/>
</dbReference>